<evidence type="ECO:0000259" key="9">
    <source>
        <dbReference type="SMART" id="SM00562"/>
    </source>
</evidence>
<dbReference type="VEuPathDB" id="PlasmoDB:PVW1_110049200"/>
<dbReference type="PROSITE" id="PS51374">
    <property type="entry name" value="NDPK_LIKE"/>
    <property type="match status" value="1"/>
</dbReference>
<dbReference type="InterPro" id="IPR001564">
    <property type="entry name" value="Nucleoside_diP_kinase"/>
</dbReference>
<organism evidence="10 11">
    <name type="scientific">Plasmodium vivax</name>
    <name type="common">malaria parasite P. vivax</name>
    <dbReference type="NCBI Taxonomy" id="5855"/>
    <lineage>
        <taxon>Eukaryota</taxon>
        <taxon>Sar</taxon>
        <taxon>Alveolata</taxon>
        <taxon>Apicomplexa</taxon>
        <taxon>Aconoidasida</taxon>
        <taxon>Haemosporida</taxon>
        <taxon>Plasmodiidae</taxon>
        <taxon>Plasmodium</taxon>
        <taxon>Plasmodium (Plasmodium)</taxon>
    </lineage>
</organism>
<evidence type="ECO:0000256" key="2">
    <source>
        <dbReference type="ARBA" id="ARBA00022679"/>
    </source>
</evidence>
<feature type="compositionally biased region" description="Acidic residues" evidence="8">
    <location>
        <begin position="691"/>
        <end position="707"/>
    </location>
</feature>
<dbReference type="GO" id="GO:0004550">
    <property type="term" value="F:nucleoside diphosphate kinase activity"/>
    <property type="evidence" value="ECO:0007669"/>
    <property type="project" value="UniProtKB-EC"/>
</dbReference>
<keyword evidence="4 10" id="KW-0418">Kinase</keyword>
<feature type="region of interest" description="Disordered" evidence="8">
    <location>
        <begin position="1368"/>
        <end position="1438"/>
    </location>
</feature>
<dbReference type="PANTHER" id="PTHR46161:SF3">
    <property type="entry name" value="NUCLEOSIDE DIPHOSPHATE KINASE DDB_G0292928-RELATED"/>
    <property type="match status" value="1"/>
</dbReference>
<dbReference type="Pfam" id="PF00334">
    <property type="entry name" value="NDK"/>
    <property type="match status" value="1"/>
</dbReference>
<dbReference type="Proteomes" id="UP000196402">
    <property type="component" value="Chromosome 11"/>
</dbReference>
<feature type="region of interest" description="Disordered" evidence="8">
    <location>
        <begin position="687"/>
        <end position="713"/>
    </location>
</feature>
<evidence type="ECO:0000256" key="8">
    <source>
        <dbReference type="SAM" id="MobiDB-lite"/>
    </source>
</evidence>
<dbReference type="GO" id="GO:0005524">
    <property type="term" value="F:ATP binding"/>
    <property type="evidence" value="ECO:0007669"/>
    <property type="project" value="UniProtKB-KW"/>
</dbReference>
<dbReference type="EMBL" id="LT615249">
    <property type="protein sequence ID" value="SCO68336.1"/>
    <property type="molecule type" value="Genomic_DNA"/>
</dbReference>
<sequence length="1700" mass="189066">MKDERCIFIILPDVTNNFKDEEVLEKLEEKNFIILKRKKVHLTENEIKEILNDKPEQYSSLGEFYAYVESGLSVICLVEHIEGNTAAKLNSLVKSTSILIKDEKYFECLEYQCNLTCRNVPFYFSKNDWYFSRDLNYFFPPRDHNFLERTLIVLKPDVIDQNKIGDVVNDILNFGLLIVAVKRGVLSAERARRLYGGSAGKPYYDALIEFMTSAKGIVCLIVEAKNCIRLAKILCGPCSSAVPFEDMPSACLKKKYGTCALRNAVHTPSEDNIDREINLFFDKENFCSENGILLIRRGALSGEDLNDLRDYLHGYGFNVLEEKIISVDEDSLRKMLEEPGVLVPTAEPQTQYVIITLSRVNCITCLHYLMGGRSAKESKLKRPNSMRSMFSVDSDDIIFVKDKRKINSLIRQHFLFEKYNESITVDMVKNFLFCKNVTSYEKEEENVKLREVLLECFTKMCESRPSGEEAIVWLSEWLRQKREQIEGDVKKEEAGRKMGHLSPPGGKEKDGLTSVGGAEKVKQSSIPIGSSSGNSIAGGGTKGEGPNQVSSLHKAAKGKKKILIIPDIDARGKDSPVGGENDEANLKIVKHLERLGYINLCFSELCMKEEKKKSLLGKKIEYTKRKYKRLTVDLMRRILKENLERNRSYSSYVLTGFRGVVDLAYLTREDIIPTAFCLLVGRSEIGSGEGESGEGESGEGESGEGESGEEKRGEVGSAAQMESFLSLLHGGGKHLIEHFLNKGKILIYRKGKNFFDNMVQNLESEVVVLLGVNLSHLKGAIHFLVECYNYLFVDHVKLFTEERRKKAGEACEDGLNCSAATSDRLLSLLIERLNSLRGRDYRRFVLCNFPLNMQQVEVIKGRTNAKVVVFHFNCRGGENALHLEWKETQQGLLQLGGSGKRGRQKKAAHYKVDGSFALCGGTQMSKGVTVHQFDVNNKAEKLSSGVHHLFDLINVAKRSVILISNLTLKSVDFIGLYLQYEYPRVVFCDLNFMSEGEAPRDRPNCVRRLIDEVCDEGSGTSGRNQERVNQLVNKMNHFASKLNGSYFAFSGFPSDLGVEDFRKLELFFDVKLCILVVPAGGGAGGAGGAGGGVHGGEQSHPVEKPSQTEVLPPLDLFNAASAQAPPLAGTVLWFTSRGRLLTVEVSSPGGAVQSALSSGGGEGDETATMTGNSSGEKLRPTDQLGEGAQEDNQLEDEEKKKILKKVEDRIRPNLICYCAPDSYDVKEFVKRKVGGDSSGGSFHCFFCEDVLRELPSILGEKSEGYVKKLAERIKTEKEKTISELYVMYLEGVLKHSSKYLFANVVLCDVPLWAGGENGSSVEAFDRFANFRKVVQLVHSAQGGDAHMIHGSNTCAALNDDRVFGVGAPGGSNAVGEELREDEDEVGSANKEVKRDNKEAGSDHNEADKADKPVSSADEEEANDGDKQRGRSKRKDKLSKYNEAARDLRIVISKKHTNIEVTTIYVNKDMPRNVESFFCPKIIILFVPQNEKLQLLLSSLLCFHLKNFASINMAQLVREEMVKEGLRRAVARFEAGKPEKGGTGGRHHSGGYGDGHSGGHSDWHSDGYGDLLSDEKRTLDGAFTSLLGQIKRADRNVLVTGFPILQNKYSKSDYFEQFRFLKAFQIGGMICLSFDDIYLQSLVGDATPNGAYAGKYDEVTQMIKQEFGSKGEHKHKLHFAKIASKEDLQRAVGEIAAVFSG</sequence>
<feature type="region of interest" description="Disordered" evidence="8">
    <location>
        <begin position="1150"/>
        <end position="1196"/>
    </location>
</feature>
<keyword evidence="5" id="KW-0067">ATP-binding</keyword>
<keyword evidence="2 10" id="KW-0808">Transferase</keyword>
<dbReference type="PRINTS" id="PR01243">
    <property type="entry name" value="NUCDPKINASE"/>
</dbReference>
<dbReference type="SUPFAM" id="SSF54919">
    <property type="entry name" value="Nucleoside diphosphate kinase, NDK"/>
    <property type="match status" value="3"/>
</dbReference>
<accession>A0A1G4H0K2</accession>
<evidence type="ECO:0000256" key="6">
    <source>
        <dbReference type="PROSITE-ProRule" id="PRU00706"/>
    </source>
</evidence>
<evidence type="ECO:0000256" key="1">
    <source>
        <dbReference type="ARBA" id="ARBA00008142"/>
    </source>
</evidence>
<evidence type="ECO:0000256" key="3">
    <source>
        <dbReference type="ARBA" id="ARBA00022741"/>
    </source>
</evidence>
<comment type="similarity">
    <text evidence="1 6 7">Belongs to the NDK family.</text>
</comment>
<feature type="region of interest" description="Disordered" evidence="8">
    <location>
        <begin position="1535"/>
        <end position="1557"/>
    </location>
</feature>
<evidence type="ECO:0000256" key="7">
    <source>
        <dbReference type="RuleBase" id="RU004011"/>
    </source>
</evidence>
<feature type="compositionally biased region" description="Basic and acidic residues" evidence="8">
    <location>
        <begin position="1390"/>
        <end position="1411"/>
    </location>
</feature>
<dbReference type="VEuPathDB" id="PlasmoDB:PVX_113450"/>
<dbReference type="VEuPathDB" id="PlasmoDB:PVPAM_110048100"/>
<evidence type="ECO:0000313" key="11">
    <source>
        <dbReference type="Proteomes" id="UP000196402"/>
    </source>
</evidence>
<dbReference type="EC" id="2.7.4.6" evidence="10"/>
<dbReference type="GO" id="GO:0006241">
    <property type="term" value="P:CTP biosynthetic process"/>
    <property type="evidence" value="ECO:0007669"/>
    <property type="project" value="InterPro"/>
</dbReference>
<dbReference type="Gene3D" id="3.30.70.141">
    <property type="entry name" value="Nucleoside diphosphate kinase-like domain"/>
    <property type="match status" value="2"/>
</dbReference>
<feature type="domain" description="Nucleoside diphosphate kinase-like" evidence="9">
    <location>
        <begin position="147"/>
        <end position="288"/>
    </location>
</feature>
<feature type="compositionally biased region" description="Low complexity" evidence="8">
    <location>
        <begin position="524"/>
        <end position="535"/>
    </location>
</feature>
<dbReference type="VEuPathDB" id="PlasmoDB:PVP01_1143300"/>
<gene>
    <name evidence="10" type="ORF">PVT01_110048100</name>
</gene>
<dbReference type="GO" id="GO:0006183">
    <property type="term" value="P:GTP biosynthetic process"/>
    <property type="evidence" value="ECO:0007669"/>
    <property type="project" value="InterPro"/>
</dbReference>
<keyword evidence="3" id="KW-0547">Nucleotide-binding</keyword>
<comment type="caution">
    <text evidence="6">Lacks conserved residue(s) required for the propagation of feature annotation.</text>
</comment>
<protein>
    <submittedName>
        <fullName evidence="10">Nucleoside diphosphate kinase, putative</fullName>
        <ecNumber evidence="10">2.7.4.6</ecNumber>
    </submittedName>
</protein>
<proteinExistence type="inferred from homology"/>
<dbReference type="PANTHER" id="PTHR46161">
    <property type="entry name" value="NUCLEOSIDE DIPHOSPHATE KINASE"/>
    <property type="match status" value="1"/>
</dbReference>
<dbReference type="InterPro" id="IPR034907">
    <property type="entry name" value="NDK-like_dom"/>
</dbReference>
<reference evidence="10 11" key="1">
    <citation type="submission" date="2016-07" db="EMBL/GenBank/DDBJ databases">
        <authorList>
            <consortium name="Pathogen Informatics"/>
        </authorList>
    </citation>
    <scope>NUCLEOTIDE SEQUENCE [LARGE SCALE GENOMIC DNA]</scope>
</reference>
<evidence type="ECO:0000256" key="5">
    <source>
        <dbReference type="ARBA" id="ARBA00022840"/>
    </source>
</evidence>
<evidence type="ECO:0000313" key="10">
    <source>
        <dbReference type="EMBL" id="SCO68336.1"/>
    </source>
</evidence>
<dbReference type="eggNOG" id="KOG0888">
    <property type="taxonomic scope" value="Eukaryota"/>
</dbReference>
<name>A0A1G4H0K2_PLAVI</name>
<dbReference type="GO" id="GO:0006228">
    <property type="term" value="P:UTP biosynthetic process"/>
    <property type="evidence" value="ECO:0007669"/>
    <property type="project" value="InterPro"/>
</dbReference>
<feature type="region of interest" description="Disordered" evidence="8">
    <location>
        <begin position="488"/>
        <end position="552"/>
    </location>
</feature>
<dbReference type="SMART" id="SM00562">
    <property type="entry name" value="NDK"/>
    <property type="match status" value="1"/>
</dbReference>
<evidence type="ECO:0000256" key="4">
    <source>
        <dbReference type="ARBA" id="ARBA00022777"/>
    </source>
</evidence>
<dbReference type="InterPro" id="IPR036850">
    <property type="entry name" value="NDK-like_dom_sf"/>
</dbReference>